<dbReference type="Pfam" id="PF00593">
    <property type="entry name" value="TonB_dep_Rec_b-barrel"/>
    <property type="match status" value="1"/>
</dbReference>
<dbReference type="RefSeq" id="WP_014855642.1">
    <property type="nucleotide sequence ID" value="NC_018178.1"/>
</dbReference>
<comment type="subcellular location">
    <subcellularLocation>
        <location evidence="1 10">Cell outer membrane</location>
        <topology evidence="1 10">Multi-pass membrane protein</topology>
    </subcellularLocation>
</comment>
<accession>I7A2P8</accession>
<reference evidence="15 16" key="1">
    <citation type="journal article" date="2013" name="PLoS ONE">
        <title>Genomic analysis of Melioribacter roseus, facultatively anaerobic organotrophic bacterium representing a novel deep lineage within Bacteriodetes/Chlorobi group.</title>
        <authorList>
            <person name="Kadnikov V.V."/>
            <person name="Mardanov A.V."/>
            <person name="Podosokorskaya O.A."/>
            <person name="Gavrilov S.N."/>
            <person name="Kublanov I.V."/>
            <person name="Beletsky A.V."/>
            <person name="Bonch-Osmolovskaya E.A."/>
            <person name="Ravin N.V."/>
        </authorList>
    </citation>
    <scope>NUCLEOTIDE SEQUENCE [LARGE SCALE GENOMIC DNA]</scope>
    <source>
        <strain evidence="16">JCM 17771 / P3M-2</strain>
    </source>
</reference>
<dbReference type="Gene3D" id="2.60.40.1120">
    <property type="entry name" value="Carboxypeptidase-like, regulatory domain"/>
    <property type="match status" value="1"/>
</dbReference>
<evidence type="ECO:0000256" key="12">
    <source>
        <dbReference type="SAM" id="SignalP"/>
    </source>
</evidence>
<name>I7A2P8_MELRP</name>
<organism evidence="15 16">
    <name type="scientific">Melioribacter roseus (strain DSM 23840 / JCM 17771 / VKM B-2668 / P3M-2)</name>
    <dbReference type="NCBI Taxonomy" id="1191523"/>
    <lineage>
        <taxon>Bacteria</taxon>
        <taxon>Pseudomonadati</taxon>
        <taxon>Ignavibacteriota</taxon>
        <taxon>Ignavibacteria</taxon>
        <taxon>Ignavibacteriales</taxon>
        <taxon>Melioribacteraceae</taxon>
        <taxon>Melioribacter</taxon>
    </lineage>
</organism>
<comment type="similarity">
    <text evidence="10 11">Belongs to the TonB-dependent receptor family.</text>
</comment>
<dbReference type="OrthoDB" id="9757908at2"/>
<evidence type="ECO:0000256" key="10">
    <source>
        <dbReference type="PROSITE-ProRule" id="PRU01360"/>
    </source>
</evidence>
<dbReference type="Proteomes" id="UP000009011">
    <property type="component" value="Chromosome"/>
</dbReference>
<dbReference type="InterPro" id="IPR037066">
    <property type="entry name" value="Plug_dom_sf"/>
</dbReference>
<dbReference type="SUPFAM" id="SSF49464">
    <property type="entry name" value="Carboxypeptidase regulatory domain-like"/>
    <property type="match status" value="1"/>
</dbReference>
<evidence type="ECO:0000256" key="5">
    <source>
        <dbReference type="ARBA" id="ARBA00022729"/>
    </source>
</evidence>
<feature type="signal peptide" evidence="12">
    <location>
        <begin position="1"/>
        <end position="22"/>
    </location>
</feature>
<keyword evidence="8 15" id="KW-0675">Receptor</keyword>
<evidence type="ECO:0000256" key="3">
    <source>
        <dbReference type="ARBA" id="ARBA00022452"/>
    </source>
</evidence>
<dbReference type="Gene3D" id="2.170.130.10">
    <property type="entry name" value="TonB-dependent receptor, plug domain"/>
    <property type="match status" value="1"/>
</dbReference>
<dbReference type="GO" id="GO:0009279">
    <property type="term" value="C:cell outer membrane"/>
    <property type="evidence" value="ECO:0007669"/>
    <property type="project" value="UniProtKB-SubCell"/>
</dbReference>
<dbReference type="InterPro" id="IPR036942">
    <property type="entry name" value="Beta-barrel_TonB_sf"/>
</dbReference>
<keyword evidence="9 10" id="KW-0998">Cell outer membrane</keyword>
<feature type="domain" description="TonB-dependent receptor plug" evidence="14">
    <location>
        <begin position="123"/>
        <end position="221"/>
    </location>
</feature>
<evidence type="ECO:0000256" key="4">
    <source>
        <dbReference type="ARBA" id="ARBA00022692"/>
    </source>
</evidence>
<dbReference type="AlphaFoldDB" id="I7A2P8"/>
<proteinExistence type="inferred from homology"/>
<keyword evidence="6 11" id="KW-0798">TonB box</keyword>
<feature type="chain" id="PRO_5003707257" evidence="12">
    <location>
        <begin position="23"/>
        <end position="918"/>
    </location>
</feature>
<dbReference type="Pfam" id="PF13715">
    <property type="entry name" value="CarbopepD_reg_2"/>
    <property type="match status" value="1"/>
</dbReference>
<gene>
    <name evidence="15" type="ordered locus">MROS_0965</name>
</gene>
<dbReference type="PANTHER" id="PTHR30069:SF29">
    <property type="entry name" value="HEMOGLOBIN AND HEMOGLOBIN-HAPTOGLOBIN-BINDING PROTEIN 1-RELATED"/>
    <property type="match status" value="1"/>
</dbReference>
<dbReference type="SUPFAM" id="SSF56935">
    <property type="entry name" value="Porins"/>
    <property type="match status" value="1"/>
</dbReference>
<dbReference type="STRING" id="1191523.MROS_0965"/>
<keyword evidence="5 12" id="KW-0732">Signal</keyword>
<evidence type="ECO:0000313" key="16">
    <source>
        <dbReference type="Proteomes" id="UP000009011"/>
    </source>
</evidence>
<keyword evidence="4 10" id="KW-0812">Transmembrane</keyword>
<dbReference type="InterPro" id="IPR000531">
    <property type="entry name" value="Beta-barrel_TonB"/>
</dbReference>
<dbReference type="PANTHER" id="PTHR30069">
    <property type="entry name" value="TONB-DEPENDENT OUTER MEMBRANE RECEPTOR"/>
    <property type="match status" value="1"/>
</dbReference>
<evidence type="ECO:0000313" key="15">
    <source>
        <dbReference type="EMBL" id="AFN74206.1"/>
    </source>
</evidence>
<evidence type="ECO:0000256" key="2">
    <source>
        <dbReference type="ARBA" id="ARBA00022448"/>
    </source>
</evidence>
<evidence type="ECO:0000256" key="7">
    <source>
        <dbReference type="ARBA" id="ARBA00023136"/>
    </source>
</evidence>
<dbReference type="InterPro" id="IPR039426">
    <property type="entry name" value="TonB-dep_rcpt-like"/>
</dbReference>
<dbReference type="InterPro" id="IPR012910">
    <property type="entry name" value="Plug_dom"/>
</dbReference>
<dbReference type="Pfam" id="PF07715">
    <property type="entry name" value="Plug"/>
    <property type="match status" value="1"/>
</dbReference>
<keyword evidence="3 10" id="KW-1134">Transmembrane beta strand</keyword>
<dbReference type="eggNOG" id="COG4771">
    <property type="taxonomic scope" value="Bacteria"/>
</dbReference>
<evidence type="ECO:0000259" key="13">
    <source>
        <dbReference type="Pfam" id="PF00593"/>
    </source>
</evidence>
<keyword evidence="7 10" id="KW-0472">Membrane</keyword>
<dbReference type="GO" id="GO:0015344">
    <property type="term" value="F:siderophore uptake transmembrane transporter activity"/>
    <property type="evidence" value="ECO:0007669"/>
    <property type="project" value="TreeGrafter"/>
</dbReference>
<feature type="domain" description="TonB-dependent receptor-like beta-barrel" evidence="13">
    <location>
        <begin position="378"/>
        <end position="865"/>
    </location>
</feature>
<evidence type="ECO:0000256" key="9">
    <source>
        <dbReference type="ARBA" id="ARBA00023237"/>
    </source>
</evidence>
<dbReference type="EMBL" id="CP003557">
    <property type="protein sequence ID" value="AFN74206.1"/>
    <property type="molecule type" value="Genomic_DNA"/>
</dbReference>
<dbReference type="PROSITE" id="PS52016">
    <property type="entry name" value="TONB_DEPENDENT_REC_3"/>
    <property type="match status" value="1"/>
</dbReference>
<keyword evidence="2 10" id="KW-0813">Transport</keyword>
<evidence type="ECO:0000256" key="6">
    <source>
        <dbReference type="ARBA" id="ARBA00023077"/>
    </source>
</evidence>
<evidence type="ECO:0000256" key="8">
    <source>
        <dbReference type="ARBA" id="ARBA00023170"/>
    </source>
</evidence>
<dbReference type="HOGENOM" id="CLU_012116_0_0_10"/>
<dbReference type="Gene3D" id="2.40.170.20">
    <property type="entry name" value="TonB-dependent receptor, beta-barrel domain"/>
    <property type="match status" value="1"/>
</dbReference>
<evidence type="ECO:0000256" key="1">
    <source>
        <dbReference type="ARBA" id="ARBA00004571"/>
    </source>
</evidence>
<evidence type="ECO:0000256" key="11">
    <source>
        <dbReference type="RuleBase" id="RU003357"/>
    </source>
</evidence>
<dbReference type="KEGG" id="mro:MROS_0965"/>
<keyword evidence="16" id="KW-1185">Reference proteome</keyword>
<protein>
    <submittedName>
        <fullName evidence="15">TonB-dependent receptor</fullName>
    </submittedName>
</protein>
<dbReference type="InterPro" id="IPR008969">
    <property type="entry name" value="CarboxyPept-like_regulatory"/>
</dbReference>
<dbReference type="GO" id="GO:0044718">
    <property type="term" value="P:siderophore transmembrane transport"/>
    <property type="evidence" value="ECO:0007669"/>
    <property type="project" value="TreeGrafter"/>
</dbReference>
<sequence>MKTKHTFILLLILSTIPFVLNAQGKIAGKVIDKSTGEPIVGANIIIEGTNLGAASDIEGEYVIVRVPSGRYNVAASYIGYQKVITQNVQVLNDLTTRLDFELTPSDVKISEDIVVVAQAPLVKKDLTATEARVTSEEIRQLPLQDLNSLITLQAGVNRDAGGGIHIRGGRSSEISYLINGISITDDFSRSQALQVETESVQELQVISGTFNAEYGNAMSGVVNIITKTGGSKFQSNFEVWTGDYLSDHTDVFWNVDDFNPSANFNLQASAGGPLFNDDVHYFFAARRYYDGGYIYGRNIYSPQGRYKFENGQLVENPGDSSYVSMNSSDRWSGQASFSWQMFDNLKLKIDAFGSSEENRFYDHVYRLNPYGTMGGKSAGYTFFANLTHLIHQNTFQEFTVAYKYNDYKSRLYEDPFDPRYVHPDSLNVPGYHFLRAGTNLNRFQRNTRSVIIKWDFTSQIDKINLVKFGVEYQTDNVFYENINLIPAVDENGQQLQPFVPAIQTIDSPQHDRFERTPDKFSAYIQDKIEFESLIINIGLRFDLFNPNGRIPVDPSDPNIFNPFKLEHIYKDANNDGKIGLDEQTETNKFTLEEKEKFWYKETSVKTQLSPRLGIAYPITDKGIIRFSYGIFQQIPEYSQLYIGDQYKLTSAQGIQGPFGNPDLKPQRTTIYELGLQQQFFEDFAIDITAFYRDIRDWISSSQPIPTFLAGISYSKRINRDFANVRGITLAVNKRFTNNYSFGVDYTFQIAEGTNSSPDQEFFSQLNGAEPTKILTPLDWDQTHTLNANVYIGGETWGASIISSLHTGQPYTPTFIAGAYTGRNVLAGLANNSRRKPLIARVDLEVRKNIKILDSDVQFFVKVFNLFDAKNPVLVFGDTGKPDFTIEQLQVRDYDPDWFVYPNFYSEPRSVYVGTKISL</sequence>
<evidence type="ECO:0000259" key="14">
    <source>
        <dbReference type="Pfam" id="PF07715"/>
    </source>
</evidence>